<dbReference type="EMBL" id="JAMFLX010000051">
    <property type="protein sequence ID" value="MCL6272167.1"/>
    <property type="molecule type" value="Genomic_DNA"/>
</dbReference>
<protein>
    <submittedName>
        <fullName evidence="1">Uncharacterized protein</fullName>
    </submittedName>
</protein>
<proteinExistence type="predicted"/>
<evidence type="ECO:0000313" key="2">
    <source>
        <dbReference type="Proteomes" id="UP001203338"/>
    </source>
</evidence>
<organism evidence="1 2">
    <name type="scientific">Parendozoicomonas callyspongiae</name>
    <dbReference type="NCBI Taxonomy" id="2942213"/>
    <lineage>
        <taxon>Bacteria</taxon>
        <taxon>Pseudomonadati</taxon>
        <taxon>Pseudomonadota</taxon>
        <taxon>Gammaproteobacteria</taxon>
        <taxon>Oceanospirillales</taxon>
        <taxon>Endozoicomonadaceae</taxon>
        <taxon>Parendozoicomonas</taxon>
    </lineage>
</organism>
<dbReference type="Proteomes" id="UP001203338">
    <property type="component" value="Unassembled WGS sequence"/>
</dbReference>
<evidence type="ECO:0000313" key="1">
    <source>
        <dbReference type="EMBL" id="MCL6272167.1"/>
    </source>
</evidence>
<name>A0ABT0PN53_9GAMM</name>
<comment type="caution">
    <text evidence="1">The sequence shown here is derived from an EMBL/GenBank/DDBJ whole genome shotgun (WGS) entry which is preliminary data.</text>
</comment>
<sequence length="85" mass="9396">MWKSRTVCCAALKLISLGDCPVICASQLQKKKEKIILEIGVSKNNVAFLNAREQLPQKSLFTGFLALIGSRRIIQNSDAPQCYQG</sequence>
<dbReference type="RefSeq" id="WP_249701852.1">
    <property type="nucleotide sequence ID" value="NZ_JAMFLX010000051.1"/>
</dbReference>
<keyword evidence="2" id="KW-1185">Reference proteome</keyword>
<accession>A0ABT0PN53</accession>
<gene>
    <name evidence="1" type="ORF">M3P05_19790</name>
</gene>
<reference evidence="1 2" key="1">
    <citation type="submission" date="2022-05" db="EMBL/GenBank/DDBJ databases">
        <authorList>
            <person name="Park J.-S."/>
        </authorList>
    </citation>
    <scope>NUCLEOTIDE SEQUENCE [LARGE SCALE GENOMIC DNA]</scope>
    <source>
        <strain evidence="1 2">2012CJ34-2</strain>
    </source>
</reference>